<comment type="caution">
    <text evidence="2">The sequence shown here is derived from an EMBL/GenBank/DDBJ whole genome shotgun (WGS) entry which is preliminary data.</text>
</comment>
<feature type="region of interest" description="Disordered" evidence="1">
    <location>
        <begin position="228"/>
        <end position="265"/>
    </location>
</feature>
<evidence type="ECO:0000313" key="3">
    <source>
        <dbReference type="Proteomes" id="UP000075714"/>
    </source>
</evidence>
<name>A0A150H3B2_GONPE</name>
<dbReference type="AlphaFoldDB" id="A0A150H3B2"/>
<sequence length="265" mass="26124">MQGGGFPLPPDFLNITGGLKCQANPGANALYSNAAPSDNRRALCVYVNRDSSACTSSGGDDCCGPIRPGALQLLSRPRCSGSVAEVQVNGGSWPLWSWDAASASVRVIGLNTLRGPARSVCIMLDKVRKLGKRAPPPAGVGVSAAAAGAVTTDTPSSPAATVAAAAALTVAAIPDAAATPIAATTLATTPVAATTFTATALAATSIAAAAFAATSQPEAPVAITSQPSTAVAYATKPRSTQPGAPEPQPSQSTASESPTTQPGSS</sequence>
<accession>A0A150H3B2</accession>
<evidence type="ECO:0000256" key="1">
    <source>
        <dbReference type="SAM" id="MobiDB-lite"/>
    </source>
</evidence>
<evidence type="ECO:0000313" key="2">
    <source>
        <dbReference type="EMBL" id="KXZ56534.1"/>
    </source>
</evidence>
<reference evidence="3" key="1">
    <citation type="journal article" date="2016" name="Nat. Commun.">
        <title>The Gonium pectorale genome demonstrates co-option of cell cycle regulation during the evolution of multicellularity.</title>
        <authorList>
            <person name="Hanschen E.R."/>
            <person name="Marriage T.N."/>
            <person name="Ferris P.J."/>
            <person name="Hamaji T."/>
            <person name="Toyoda A."/>
            <person name="Fujiyama A."/>
            <person name="Neme R."/>
            <person name="Noguchi H."/>
            <person name="Minakuchi Y."/>
            <person name="Suzuki M."/>
            <person name="Kawai-Toyooka H."/>
            <person name="Smith D.R."/>
            <person name="Sparks H."/>
            <person name="Anderson J."/>
            <person name="Bakaric R."/>
            <person name="Luria V."/>
            <person name="Karger A."/>
            <person name="Kirschner M.W."/>
            <person name="Durand P.M."/>
            <person name="Michod R.E."/>
            <person name="Nozaki H."/>
            <person name="Olson B.J."/>
        </authorList>
    </citation>
    <scope>NUCLEOTIDE SEQUENCE [LARGE SCALE GENOMIC DNA]</scope>
    <source>
        <strain evidence="3">NIES-2863</strain>
    </source>
</reference>
<protein>
    <recommendedName>
        <fullName evidence="4">Pherophorin domain-containing protein</fullName>
    </recommendedName>
</protein>
<organism evidence="2 3">
    <name type="scientific">Gonium pectorale</name>
    <name type="common">Green alga</name>
    <dbReference type="NCBI Taxonomy" id="33097"/>
    <lineage>
        <taxon>Eukaryota</taxon>
        <taxon>Viridiplantae</taxon>
        <taxon>Chlorophyta</taxon>
        <taxon>core chlorophytes</taxon>
        <taxon>Chlorophyceae</taxon>
        <taxon>CS clade</taxon>
        <taxon>Chlamydomonadales</taxon>
        <taxon>Volvocaceae</taxon>
        <taxon>Gonium</taxon>
    </lineage>
</organism>
<dbReference type="EMBL" id="LSYV01000002">
    <property type="protein sequence ID" value="KXZ56534.1"/>
    <property type="molecule type" value="Genomic_DNA"/>
</dbReference>
<dbReference type="Proteomes" id="UP000075714">
    <property type="component" value="Unassembled WGS sequence"/>
</dbReference>
<feature type="compositionally biased region" description="Polar residues" evidence="1">
    <location>
        <begin position="249"/>
        <end position="265"/>
    </location>
</feature>
<evidence type="ECO:0008006" key="4">
    <source>
        <dbReference type="Google" id="ProtNLM"/>
    </source>
</evidence>
<keyword evidence="3" id="KW-1185">Reference proteome</keyword>
<proteinExistence type="predicted"/>
<gene>
    <name evidence="2" type="ORF">GPECTOR_1g48</name>
</gene>